<name>A0A1C4FVU0_9BACT</name>
<accession>A0A1C4FVU0</accession>
<dbReference type="InterPro" id="IPR041424">
    <property type="entry name" value="CinA_KH"/>
</dbReference>
<keyword evidence="4" id="KW-1185">Reference proteome</keyword>
<dbReference type="SUPFAM" id="SSF53218">
    <property type="entry name" value="Molybdenum cofactor biosynthesis proteins"/>
    <property type="match status" value="1"/>
</dbReference>
<dbReference type="SUPFAM" id="SSF142433">
    <property type="entry name" value="CinA-like"/>
    <property type="match status" value="1"/>
</dbReference>
<dbReference type="Proteomes" id="UP000242818">
    <property type="component" value="Unassembled WGS sequence"/>
</dbReference>
<dbReference type="AlphaFoldDB" id="A0A1C4FVU0"/>
<evidence type="ECO:0000313" key="4">
    <source>
        <dbReference type="Proteomes" id="UP000242818"/>
    </source>
</evidence>
<dbReference type="HAMAP" id="MF_00226_B">
    <property type="entry name" value="CinA_B"/>
    <property type="match status" value="1"/>
</dbReference>
<dbReference type="InterPro" id="IPR050101">
    <property type="entry name" value="CinA"/>
</dbReference>
<dbReference type="NCBIfam" id="TIGR00199">
    <property type="entry name" value="PncC_domain"/>
    <property type="match status" value="1"/>
</dbReference>
<dbReference type="Gene3D" id="3.40.980.10">
    <property type="entry name" value="MoaB/Mog-like domain"/>
    <property type="match status" value="1"/>
</dbReference>
<dbReference type="PANTHER" id="PTHR13939">
    <property type="entry name" value="NICOTINAMIDE-NUCLEOTIDE AMIDOHYDROLASE PNCC"/>
    <property type="match status" value="1"/>
</dbReference>
<reference evidence="3 4" key="1">
    <citation type="submission" date="2016-08" db="EMBL/GenBank/DDBJ databases">
        <authorList>
            <person name="Seilhamer J.J."/>
        </authorList>
    </citation>
    <scope>NUCLEOTIDE SEQUENCE [LARGE SCALE GENOMIC DNA]</scope>
    <source>
        <strain evidence="3 4">A37T2</strain>
    </source>
</reference>
<dbReference type="STRING" id="1335309.GA0116948_11754"/>
<evidence type="ECO:0000313" key="3">
    <source>
        <dbReference type="EMBL" id="SCC59783.1"/>
    </source>
</evidence>
<dbReference type="InterPro" id="IPR036425">
    <property type="entry name" value="MoaB/Mog-like_dom_sf"/>
</dbReference>
<dbReference type="PANTHER" id="PTHR13939:SF0">
    <property type="entry name" value="NMN AMIDOHYDROLASE-LIKE PROTEIN YFAY"/>
    <property type="match status" value="1"/>
</dbReference>
<evidence type="ECO:0000259" key="2">
    <source>
        <dbReference type="SMART" id="SM00852"/>
    </source>
</evidence>
<feature type="domain" description="MoaB/Mog" evidence="2">
    <location>
        <begin position="31"/>
        <end position="197"/>
    </location>
</feature>
<comment type="similarity">
    <text evidence="1">Belongs to the CinA family.</text>
</comment>
<dbReference type="Gene3D" id="3.90.950.20">
    <property type="entry name" value="CinA-like"/>
    <property type="match status" value="1"/>
</dbReference>
<dbReference type="Pfam" id="PF00994">
    <property type="entry name" value="MoCF_biosynth"/>
    <property type="match status" value="1"/>
</dbReference>
<gene>
    <name evidence="3" type="ORF">GA0116948_11754</name>
</gene>
<protein>
    <recommendedName>
        <fullName evidence="1">CinA-like protein</fullName>
    </recommendedName>
</protein>
<dbReference type="InterPro" id="IPR008136">
    <property type="entry name" value="CinA_C"/>
</dbReference>
<evidence type="ECO:0000256" key="1">
    <source>
        <dbReference type="HAMAP-Rule" id="MF_00226"/>
    </source>
</evidence>
<dbReference type="Pfam" id="PF02464">
    <property type="entry name" value="CinA"/>
    <property type="match status" value="1"/>
</dbReference>
<sequence length="442" mass="47696">MQKKAIIKSRSATVLAGEKSIFIHMEKILASIITIGDELLIGQTIDTNSAWIAQQLNAIGIWVHRRVAVGDTREAILHALDEEGAAASLVLITGGLGPTADDITKPVLCDYFGGTLVQDDDALQNVLRIFEGRGLPTLQRNLDQALVPDVCTVIPNKRGTAPGMWFEQNGRIYIAMPGVPYEMEGMMLDYILPRLPEIFDAPSVLHHTLLTSGMGESFVAERIADFEKALPPAIKLAYLPGFGLLKLRLTALGKDKLTTAVTLAQQFTLLKSLLTDITVADEDISMGEVLGRLLTARGKTVGTAESCTGGYIAHLLTLVPGSSSYYKGSLVTYANDMKQRLLHVPPTALNTQGAVSEATVLAMAKGALEQLQTDYVIAVSGIMGPDGGTPDKPVGTVWVAVGDAQQQTAIRYQLRYDRKHNIELTAAYAINELRKFIVTSGQ</sequence>
<dbReference type="EMBL" id="FMAR01000017">
    <property type="protein sequence ID" value="SCC59783.1"/>
    <property type="molecule type" value="Genomic_DNA"/>
</dbReference>
<proteinExistence type="inferred from homology"/>
<dbReference type="SMART" id="SM00852">
    <property type="entry name" value="MoCF_biosynth"/>
    <property type="match status" value="1"/>
</dbReference>
<dbReference type="PIRSF" id="PIRSF006728">
    <property type="entry name" value="CinA"/>
    <property type="match status" value="1"/>
</dbReference>
<dbReference type="InterPro" id="IPR001453">
    <property type="entry name" value="MoaB/Mog_dom"/>
</dbReference>
<dbReference type="NCBIfam" id="TIGR00200">
    <property type="entry name" value="cinA_nterm"/>
    <property type="match status" value="1"/>
</dbReference>
<dbReference type="Pfam" id="PF18146">
    <property type="entry name" value="CinA_KH"/>
    <property type="match status" value="1"/>
</dbReference>
<dbReference type="InterPro" id="IPR008135">
    <property type="entry name" value="Competence-induced_CinA"/>
</dbReference>
<dbReference type="InterPro" id="IPR036653">
    <property type="entry name" value="CinA-like_C"/>
</dbReference>
<dbReference type="CDD" id="cd00885">
    <property type="entry name" value="cinA"/>
    <property type="match status" value="1"/>
</dbReference>
<organism evidence="3 4">
    <name type="scientific">Chitinophaga costaii</name>
    <dbReference type="NCBI Taxonomy" id="1335309"/>
    <lineage>
        <taxon>Bacteria</taxon>
        <taxon>Pseudomonadati</taxon>
        <taxon>Bacteroidota</taxon>
        <taxon>Chitinophagia</taxon>
        <taxon>Chitinophagales</taxon>
        <taxon>Chitinophagaceae</taxon>
        <taxon>Chitinophaga</taxon>
    </lineage>
</organism>